<dbReference type="Proteomes" id="UP001234297">
    <property type="component" value="Chromosome 5"/>
</dbReference>
<sequence>MGSQSHYHGSITATTVLQDQEKKTTTVRPSALDIVWGKDSRYWRLPTKDEAPAELLQVSWVEVSGSLDLSMFEEKKNYRLFFRVSLQSDAFGWQGSPVYMMVKVGQGRQKWKKFDLGTAQQNTIIEIPADLKFEVPVKDKQGPGDKLRFGLYEIWRGRWKGGLVIHDVLITREEQTMPE</sequence>
<name>A0ACC2M9L8_PERAE</name>
<protein>
    <submittedName>
        <fullName evidence="1">Uncharacterized protein</fullName>
    </submittedName>
</protein>
<reference evidence="1 2" key="1">
    <citation type="journal article" date="2022" name="Hortic Res">
        <title>A haplotype resolved chromosomal level avocado genome allows analysis of novel avocado genes.</title>
        <authorList>
            <person name="Nath O."/>
            <person name="Fletcher S.J."/>
            <person name="Hayward A."/>
            <person name="Shaw L.M."/>
            <person name="Masouleh A.K."/>
            <person name="Furtado A."/>
            <person name="Henry R.J."/>
            <person name="Mitter N."/>
        </authorList>
    </citation>
    <scope>NUCLEOTIDE SEQUENCE [LARGE SCALE GENOMIC DNA]</scope>
    <source>
        <strain evidence="2">cv. Hass</strain>
    </source>
</reference>
<evidence type="ECO:0000313" key="2">
    <source>
        <dbReference type="Proteomes" id="UP001234297"/>
    </source>
</evidence>
<keyword evidence="2" id="KW-1185">Reference proteome</keyword>
<gene>
    <name evidence="1" type="ORF">MRB53_018708</name>
</gene>
<accession>A0ACC2M9L8</accession>
<proteinExistence type="predicted"/>
<evidence type="ECO:0000313" key="1">
    <source>
        <dbReference type="EMBL" id="KAJ8642014.1"/>
    </source>
</evidence>
<organism evidence="1 2">
    <name type="scientific">Persea americana</name>
    <name type="common">Avocado</name>
    <dbReference type="NCBI Taxonomy" id="3435"/>
    <lineage>
        <taxon>Eukaryota</taxon>
        <taxon>Viridiplantae</taxon>
        <taxon>Streptophyta</taxon>
        <taxon>Embryophyta</taxon>
        <taxon>Tracheophyta</taxon>
        <taxon>Spermatophyta</taxon>
        <taxon>Magnoliopsida</taxon>
        <taxon>Magnoliidae</taxon>
        <taxon>Laurales</taxon>
        <taxon>Lauraceae</taxon>
        <taxon>Persea</taxon>
    </lineage>
</organism>
<comment type="caution">
    <text evidence="1">The sequence shown here is derived from an EMBL/GenBank/DDBJ whole genome shotgun (WGS) entry which is preliminary data.</text>
</comment>
<dbReference type="EMBL" id="CM056813">
    <property type="protein sequence ID" value="KAJ8642014.1"/>
    <property type="molecule type" value="Genomic_DNA"/>
</dbReference>